<feature type="signal peptide" evidence="1">
    <location>
        <begin position="1"/>
        <end position="19"/>
    </location>
</feature>
<dbReference type="Proteomes" id="UP000019487">
    <property type="component" value="Unassembled WGS sequence"/>
</dbReference>
<organism evidence="2 3">
    <name type="scientific">Sclerotinia borealis (strain F-4128)</name>
    <dbReference type="NCBI Taxonomy" id="1432307"/>
    <lineage>
        <taxon>Eukaryota</taxon>
        <taxon>Fungi</taxon>
        <taxon>Dikarya</taxon>
        <taxon>Ascomycota</taxon>
        <taxon>Pezizomycotina</taxon>
        <taxon>Leotiomycetes</taxon>
        <taxon>Helotiales</taxon>
        <taxon>Sclerotiniaceae</taxon>
        <taxon>Sclerotinia</taxon>
    </lineage>
</organism>
<proteinExistence type="predicted"/>
<comment type="caution">
    <text evidence="2">The sequence shown here is derived from an EMBL/GenBank/DDBJ whole genome shotgun (WGS) entry which is preliminary data.</text>
</comment>
<evidence type="ECO:0000313" key="2">
    <source>
        <dbReference type="EMBL" id="ESZ93320.1"/>
    </source>
</evidence>
<accession>W9CFN7</accession>
<keyword evidence="3" id="KW-1185">Reference proteome</keyword>
<evidence type="ECO:0000313" key="3">
    <source>
        <dbReference type="Proteomes" id="UP000019487"/>
    </source>
</evidence>
<dbReference type="OrthoDB" id="3523031at2759"/>
<reference evidence="2 3" key="1">
    <citation type="journal article" date="2014" name="Genome Announc.">
        <title>Draft genome sequence of Sclerotinia borealis, a psychrophilic plant pathogenic fungus.</title>
        <authorList>
            <person name="Mardanov A.V."/>
            <person name="Beletsky A.V."/>
            <person name="Kadnikov V.V."/>
            <person name="Ignatov A.N."/>
            <person name="Ravin N.V."/>
        </authorList>
    </citation>
    <scope>NUCLEOTIDE SEQUENCE [LARGE SCALE GENOMIC DNA]</scope>
    <source>
        <strain evidence="3">F-4157</strain>
    </source>
</reference>
<dbReference type="EMBL" id="AYSA01000330">
    <property type="protein sequence ID" value="ESZ93320.1"/>
    <property type="molecule type" value="Genomic_DNA"/>
</dbReference>
<keyword evidence="1" id="KW-0732">Signal</keyword>
<dbReference type="AlphaFoldDB" id="W9CFN7"/>
<gene>
    <name evidence="2" type="ORF">SBOR_6301</name>
</gene>
<sequence>MKLVIFSQVFLGFISIILGSPLSPDDSLVPLDIRDDSKCPSAKSGLCTVEVLVYTESIAAFGVNLYDQGCTEKCHQIFNTRNTPLSWTPACLGIKNLTVQVDQNGELHPIIRDKIVIHIGIVPDGNKNVVTHRAPFPCPTSSVTAVATSTAAKTTTAPATPAGNPCTEIPIVPSCIHPVGSGFTGEGV</sequence>
<evidence type="ECO:0008006" key="4">
    <source>
        <dbReference type="Google" id="ProtNLM"/>
    </source>
</evidence>
<protein>
    <recommendedName>
        <fullName evidence="4">Secreted protein</fullName>
    </recommendedName>
</protein>
<dbReference type="HOGENOM" id="CLU_1447454_0_0_1"/>
<feature type="chain" id="PRO_5004920397" description="Secreted protein" evidence="1">
    <location>
        <begin position="20"/>
        <end position="188"/>
    </location>
</feature>
<name>W9CFN7_SCLBF</name>
<evidence type="ECO:0000256" key="1">
    <source>
        <dbReference type="SAM" id="SignalP"/>
    </source>
</evidence>